<dbReference type="RefSeq" id="XP_060454565.1">
    <property type="nucleotide sequence ID" value="XM_060597698.1"/>
</dbReference>
<proteinExistence type="predicted"/>
<dbReference type="SUPFAM" id="SSF56784">
    <property type="entry name" value="HAD-like"/>
    <property type="match status" value="1"/>
</dbReference>
<reference evidence="2" key="1">
    <citation type="journal article" date="2023" name="BMC Genomics">
        <title>Chromosome-level genome assemblies of Cutaneotrichosporon spp. (Trichosporonales, Basidiomycota) reveal imbalanced evolution between nucleotide sequences and chromosome synteny.</title>
        <authorList>
            <person name="Kobayashi Y."/>
            <person name="Kayamori A."/>
            <person name="Aoki K."/>
            <person name="Shiwa Y."/>
            <person name="Matsutani M."/>
            <person name="Fujita N."/>
            <person name="Sugita T."/>
            <person name="Iwasaki W."/>
            <person name="Tanaka N."/>
            <person name="Takashima M."/>
        </authorList>
    </citation>
    <scope>NUCLEOTIDE SEQUENCE</scope>
    <source>
        <strain evidence="2">HIS019</strain>
    </source>
</reference>
<dbReference type="GO" id="GO:0016791">
    <property type="term" value="F:phosphatase activity"/>
    <property type="evidence" value="ECO:0007669"/>
    <property type="project" value="UniProtKB-ARBA"/>
</dbReference>
<keyword evidence="1" id="KW-0378">Hydrolase</keyword>
<dbReference type="PRINTS" id="PR00413">
    <property type="entry name" value="HADHALOGNASE"/>
</dbReference>
<name>A0AA48KYE1_9TREE</name>
<keyword evidence="3" id="KW-1185">Reference proteome</keyword>
<dbReference type="InterPro" id="IPR036412">
    <property type="entry name" value="HAD-like_sf"/>
</dbReference>
<dbReference type="InterPro" id="IPR051540">
    <property type="entry name" value="S-2-haloacid_dehalogenase"/>
</dbReference>
<dbReference type="AlphaFoldDB" id="A0AA48KYE1"/>
<organism evidence="2 3">
    <name type="scientific">Cutaneotrichosporon cavernicola</name>
    <dbReference type="NCBI Taxonomy" id="279322"/>
    <lineage>
        <taxon>Eukaryota</taxon>
        <taxon>Fungi</taxon>
        <taxon>Dikarya</taxon>
        <taxon>Basidiomycota</taxon>
        <taxon>Agaricomycotina</taxon>
        <taxon>Tremellomycetes</taxon>
        <taxon>Trichosporonales</taxon>
        <taxon>Trichosporonaceae</taxon>
        <taxon>Cutaneotrichosporon</taxon>
    </lineage>
</organism>
<dbReference type="Pfam" id="PF00702">
    <property type="entry name" value="Hydrolase"/>
    <property type="match status" value="1"/>
</dbReference>
<protein>
    <recommendedName>
        <fullName evidence="4">HAD-like protein</fullName>
    </recommendedName>
</protein>
<dbReference type="NCBIfam" id="TIGR01493">
    <property type="entry name" value="HAD-SF-IA-v2"/>
    <property type="match status" value="1"/>
</dbReference>
<evidence type="ECO:0008006" key="4">
    <source>
        <dbReference type="Google" id="ProtNLM"/>
    </source>
</evidence>
<dbReference type="SFLD" id="SFLDG01129">
    <property type="entry name" value="C1.5:_HAD__Beta-PGM__Phosphata"/>
    <property type="match status" value="1"/>
</dbReference>
<dbReference type="Proteomes" id="UP001233271">
    <property type="component" value="Chromosome 2"/>
</dbReference>
<dbReference type="PANTHER" id="PTHR43316">
    <property type="entry name" value="HYDROLASE, HALOACID DELAHOGENASE-RELATED"/>
    <property type="match status" value="1"/>
</dbReference>
<evidence type="ECO:0000313" key="2">
    <source>
        <dbReference type="EMBL" id="BEI89299.1"/>
    </source>
</evidence>
<dbReference type="PANTHER" id="PTHR43316:SF9">
    <property type="entry name" value="ACID DEHALOGENASE, PUTATIVE (AFU_ORTHOLOGUE AFUA_6G14460)-RELATED"/>
    <property type="match status" value="1"/>
</dbReference>
<dbReference type="InterPro" id="IPR023214">
    <property type="entry name" value="HAD_sf"/>
</dbReference>
<gene>
    <name evidence="2" type="ORF">CcaverHIS019_0206610</name>
</gene>
<dbReference type="SFLD" id="SFLDS00003">
    <property type="entry name" value="Haloacid_Dehalogenase"/>
    <property type="match status" value="1"/>
</dbReference>
<dbReference type="GeneID" id="85493170"/>
<evidence type="ECO:0000256" key="1">
    <source>
        <dbReference type="ARBA" id="ARBA00022801"/>
    </source>
</evidence>
<dbReference type="EMBL" id="AP028213">
    <property type="protein sequence ID" value="BEI89299.1"/>
    <property type="molecule type" value="Genomic_DNA"/>
</dbReference>
<dbReference type="InterPro" id="IPR006439">
    <property type="entry name" value="HAD-SF_hydro_IA"/>
</dbReference>
<dbReference type="Gene3D" id="3.40.50.1000">
    <property type="entry name" value="HAD superfamily/HAD-like"/>
    <property type="match status" value="1"/>
</dbReference>
<evidence type="ECO:0000313" key="3">
    <source>
        <dbReference type="Proteomes" id="UP001233271"/>
    </source>
</evidence>
<dbReference type="KEGG" id="ccac:CcaHIS019_0206610"/>
<dbReference type="Gene3D" id="1.10.150.750">
    <property type="match status" value="1"/>
</dbReference>
<sequence>MASQNTLFRNYKALLFDCYGTLIDWERGMLDTPSVRSLLSQDGAPDEQGILTAFNPNEVRVQAATPGIVYDDVLTQAFSDTARDLGLSATGEEARAFGNSVPSWPAFADSADALRRLSEMGLKLVILSNVHNAGFAETRKKLEKGFTFDQVFTAQDIGSYKPDQRNFEYAIRRLKELYGIERDEILVTANSKLHDHEPGHIAGLKGAWISRAGANMGVRNLDHIVPDWEYPTMKDFADAMEKARAQ</sequence>
<accession>A0AA48KYE1</accession>